<dbReference type="AlphaFoldDB" id="A0AB73SXA7"/>
<keyword evidence="2" id="KW-1185">Reference proteome</keyword>
<evidence type="ECO:0000313" key="1">
    <source>
        <dbReference type="EMBL" id="PWJ69146.1"/>
    </source>
</evidence>
<dbReference type="EMBL" id="QGGY01000038">
    <property type="protein sequence ID" value="PWJ69146.1"/>
    <property type="molecule type" value="Genomic_DNA"/>
</dbReference>
<sequence length="76" mass="8392">MLDDPPEAVIRESSFRNEAVDMRIPFQGAPKSVKDADDAGNKIFGFVEVMEHTQDNTADSLEKAVKKGAVFQKKVP</sequence>
<dbReference type="RefSeq" id="WP_257497581.1">
    <property type="nucleotide sequence ID" value="NZ_JANKBI010000013.1"/>
</dbReference>
<gene>
    <name evidence="1" type="ORF">C7383_1381</name>
</gene>
<reference evidence="1 2" key="1">
    <citation type="submission" date="2018-05" db="EMBL/GenBank/DDBJ databases">
        <authorList>
            <person name="Goeker M."/>
            <person name="Huntemann M."/>
            <person name="Clum A."/>
            <person name="Pillay M."/>
            <person name="Palaniappan K."/>
            <person name="Varghese N."/>
            <person name="Mikhailova N."/>
            <person name="Stamatis D."/>
            <person name="Reddy T."/>
            <person name="Daum C."/>
            <person name="Shapiro N."/>
            <person name="Ivanova N."/>
            <person name="Kyrpides N."/>
            <person name="Woyke T."/>
        </authorList>
    </citation>
    <scope>NUCLEOTIDE SEQUENCE [LARGE SCALE GENOMIC DNA]</scope>
    <source>
        <strain evidence="1 2">DSM 26524</strain>
    </source>
</reference>
<evidence type="ECO:0000313" key="2">
    <source>
        <dbReference type="Proteomes" id="UP000245412"/>
    </source>
</evidence>
<proteinExistence type="predicted"/>
<protein>
    <submittedName>
        <fullName evidence="1">Uncharacterized protein</fullName>
    </submittedName>
</protein>
<name>A0AB73SXA7_9FIRM</name>
<comment type="caution">
    <text evidence="1">The sequence shown here is derived from an EMBL/GenBank/DDBJ whole genome shotgun (WGS) entry which is preliminary data.</text>
</comment>
<organism evidence="1 2">
    <name type="scientific">Murimonas intestini</name>
    <dbReference type="NCBI Taxonomy" id="1337051"/>
    <lineage>
        <taxon>Bacteria</taxon>
        <taxon>Bacillati</taxon>
        <taxon>Bacillota</taxon>
        <taxon>Clostridia</taxon>
        <taxon>Lachnospirales</taxon>
        <taxon>Lachnospiraceae</taxon>
        <taxon>Murimonas</taxon>
    </lineage>
</organism>
<accession>A0AB73SXA7</accession>
<dbReference type="Proteomes" id="UP000245412">
    <property type="component" value="Unassembled WGS sequence"/>
</dbReference>